<dbReference type="STRING" id="1002809.SSIL_2374"/>
<dbReference type="eggNOG" id="ENOG5031JVE">
    <property type="taxonomic scope" value="Bacteria"/>
</dbReference>
<dbReference type="HOGENOM" id="CLU_2221489_0_0_9"/>
<sequence length="106" mass="11940">MKKSLFILSTALLILTACSGEEEIKQSADQKEQSLAVDKGLLNVELTLPAEFFEDETPEEIEAAAKEKGVKEVKVNPDGSVYYKMSKSAHKKNDERNGRKYRQYGR</sequence>
<evidence type="ECO:0000313" key="2">
    <source>
        <dbReference type="EMBL" id="BAK16797.1"/>
    </source>
</evidence>
<gene>
    <name evidence="2" type="ordered locus">SSIL_2374</name>
</gene>
<organism evidence="2 3">
    <name type="scientific">Solibacillus silvestris (strain StLB046)</name>
    <name type="common">Bacillus silvestris</name>
    <dbReference type="NCBI Taxonomy" id="1002809"/>
    <lineage>
        <taxon>Bacteria</taxon>
        <taxon>Bacillati</taxon>
        <taxon>Bacillota</taxon>
        <taxon>Bacilli</taxon>
        <taxon>Bacillales</taxon>
        <taxon>Caryophanaceae</taxon>
        <taxon>Solibacillus</taxon>
    </lineage>
</organism>
<dbReference type="PROSITE" id="PS51257">
    <property type="entry name" value="PROKAR_LIPOPROTEIN"/>
    <property type="match status" value="1"/>
</dbReference>
<dbReference type="AlphaFoldDB" id="F2F102"/>
<keyword evidence="3" id="KW-1185">Reference proteome</keyword>
<dbReference type="Proteomes" id="UP000006691">
    <property type="component" value="Chromosome"/>
</dbReference>
<dbReference type="RefSeq" id="WP_014824049.1">
    <property type="nucleotide sequence ID" value="NC_018065.1"/>
</dbReference>
<dbReference type="PATRIC" id="fig|1002809.3.peg.2390"/>
<name>F2F102_SOLSS</name>
<reference evidence="2 3" key="2">
    <citation type="journal article" date="2012" name="J. Biosci. Bioeng.">
        <title>Complete genome sequence and characterization of the N-acylhomoserine lactone-degrading gene of the potato leaf-associated Solibacillus silvestris.</title>
        <authorList>
            <person name="Morohoshi T."/>
            <person name="Tominaga Y."/>
            <person name="Someya N."/>
            <person name="Ikeda T."/>
        </authorList>
    </citation>
    <scope>NUCLEOTIDE SEQUENCE [LARGE SCALE GENOMIC DNA]</scope>
    <source>
        <strain evidence="2 3">StLB046</strain>
    </source>
</reference>
<evidence type="ECO:0000256" key="1">
    <source>
        <dbReference type="SAM" id="MobiDB-lite"/>
    </source>
</evidence>
<protein>
    <submittedName>
        <fullName evidence="2">Nucleoside-diphosphate-sugar epimerase</fullName>
    </submittedName>
</protein>
<proteinExistence type="predicted"/>
<accession>F2F102</accession>
<feature type="region of interest" description="Disordered" evidence="1">
    <location>
        <begin position="84"/>
        <end position="106"/>
    </location>
</feature>
<evidence type="ECO:0000313" key="3">
    <source>
        <dbReference type="Proteomes" id="UP000006691"/>
    </source>
</evidence>
<dbReference type="KEGG" id="siv:SSIL_2374"/>
<reference evidence="3" key="1">
    <citation type="submission" date="2011-04" db="EMBL/GenBank/DDBJ databases">
        <title>Genome sequence of Solibacillus silvestris StLB046.</title>
        <authorList>
            <person name="Morohoshi T."/>
            <person name="Someya N."/>
            <person name="Ikeda T."/>
        </authorList>
    </citation>
    <scope>NUCLEOTIDE SEQUENCE [LARGE SCALE GENOMIC DNA]</scope>
    <source>
        <strain evidence="3">StLB046</strain>
    </source>
</reference>
<dbReference type="EMBL" id="AP012157">
    <property type="protein sequence ID" value="BAK16797.1"/>
    <property type="molecule type" value="Genomic_DNA"/>
</dbReference>